<gene>
    <name evidence="1" type="ORF">SCF082_LOCUS27783</name>
</gene>
<protein>
    <submittedName>
        <fullName evidence="1">Uncharacterized protein</fullName>
    </submittedName>
</protein>
<comment type="caution">
    <text evidence="1">The sequence shown here is derived from an EMBL/GenBank/DDBJ whole genome shotgun (WGS) entry which is preliminary data.</text>
</comment>
<name>A0ABP0MJT0_9DINO</name>
<evidence type="ECO:0000313" key="2">
    <source>
        <dbReference type="Proteomes" id="UP001642464"/>
    </source>
</evidence>
<evidence type="ECO:0000313" key="1">
    <source>
        <dbReference type="EMBL" id="CAK9050364.1"/>
    </source>
</evidence>
<dbReference type="EMBL" id="CAXAMM010021668">
    <property type="protein sequence ID" value="CAK9050364.1"/>
    <property type="molecule type" value="Genomic_DNA"/>
</dbReference>
<organism evidence="1 2">
    <name type="scientific">Durusdinium trenchii</name>
    <dbReference type="NCBI Taxonomy" id="1381693"/>
    <lineage>
        <taxon>Eukaryota</taxon>
        <taxon>Sar</taxon>
        <taxon>Alveolata</taxon>
        <taxon>Dinophyceae</taxon>
        <taxon>Suessiales</taxon>
        <taxon>Symbiodiniaceae</taxon>
        <taxon>Durusdinium</taxon>
    </lineage>
</organism>
<proteinExistence type="predicted"/>
<keyword evidence="2" id="KW-1185">Reference proteome</keyword>
<accession>A0ABP0MJT0</accession>
<reference evidence="1 2" key="1">
    <citation type="submission" date="2024-02" db="EMBL/GenBank/DDBJ databases">
        <authorList>
            <person name="Chen Y."/>
            <person name="Shah S."/>
            <person name="Dougan E. K."/>
            <person name="Thang M."/>
            <person name="Chan C."/>
        </authorList>
    </citation>
    <scope>NUCLEOTIDE SEQUENCE [LARGE SCALE GENOMIC DNA]</scope>
</reference>
<dbReference type="Proteomes" id="UP001642464">
    <property type="component" value="Unassembled WGS sequence"/>
</dbReference>
<sequence>MPMSYSNFDVETPKAVAKRKKEVNAFLERHAFPGVNSLRDTSDVFQHVRVKQLYPLDVAEELGDERMMSLLKMSGATERSQNSGSAGSALGGLRSFFSLRSAASTTSTMASVSEAPVPPRSCLAKKKVDNFDMATDEESVESPGARADVYCTPPAKDLILVMPMSYSNFDVETPKAVAKRKEEVNAFLERHAFPGVNSLRDTSDVFQHVRVKQLYPLDVAEELDNAAVLGEAEQQRHRTLEPVLASILLLAYFTVK</sequence>